<evidence type="ECO:0000313" key="4">
    <source>
        <dbReference type="Proteomes" id="UP001144280"/>
    </source>
</evidence>
<keyword evidence="2" id="KW-0472">Membrane</keyword>
<feature type="transmembrane region" description="Helical" evidence="2">
    <location>
        <begin position="401"/>
        <end position="422"/>
    </location>
</feature>
<sequence>MSGRLAQVLAETAEQAPPVPSPDDLWRRGRHRRRRRQTAAALACLLLVAALAWSPVRSRTALEFAGPGADVLPSEVLPSEVAEPHLWQRTFHGDPNGPVKLTFTTGHSLNLETALVLIGDDGSYRLDYLSPGEEPGVLSPNGRWLLGQNMTDLTTGDTRKLDRALSGITPAVWAPDSRTAVGVIGDDTGTSYGPDGQEIDGPAPEIVLVDVASGFTRTILRSPDTSRWRAAFSPDGGRLAVFSAAPGHAPRVLIIDTHGGEQPREITLTDRQQLAGPAAWTPDGSRILLTAGDTCAWADLCQEQTWHPQRLDAATGTIADDTARGLRGYPTVVAWRDGEPIAQQTRDGHDGCETVTVTATGARTLPLAVAGGGCADYARDLLETGALGGPGIGPSPWQAQWWAYLPAAVLLLVLVQVVRVIVRRRTQVGVPGMPPANGRPEPAGSPESEA</sequence>
<accession>A0ABQ5QSS3</accession>
<evidence type="ECO:0008006" key="5">
    <source>
        <dbReference type="Google" id="ProtNLM"/>
    </source>
</evidence>
<evidence type="ECO:0000256" key="2">
    <source>
        <dbReference type="SAM" id="Phobius"/>
    </source>
</evidence>
<dbReference type="InterPro" id="IPR011042">
    <property type="entry name" value="6-blade_b-propeller_TolB-like"/>
</dbReference>
<name>A0ABQ5QSS3_9ACTN</name>
<proteinExistence type="predicted"/>
<feature type="transmembrane region" description="Helical" evidence="2">
    <location>
        <begin position="38"/>
        <end position="56"/>
    </location>
</feature>
<dbReference type="Gene3D" id="2.120.10.30">
    <property type="entry name" value="TolB, C-terminal domain"/>
    <property type="match status" value="1"/>
</dbReference>
<dbReference type="SUPFAM" id="SSF69304">
    <property type="entry name" value="Tricorn protease N-terminal domain"/>
    <property type="match status" value="1"/>
</dbReference>
<reference evidence="3" key="1">
    <citation type="submission" date="2022-12" db="EMBL/GenBank/DDBJ databases">
        <title>New Phytohabitans aurantiacus sp. RD004123 nov., an actinomycete isolated from soil.</title>
        <authorList>
            <person name="Triningsih D.W."/>
            <person name="Harunari E."/>
            <person name="Igarashi Y."/>
        </authorList>
    </citation>
    <scope>NUCLEOTIDE SEQUENCE</scope>
    <source>
        <strain evidence="3">RD004123</strain>
    </source>
</reference>
<evidence type="ECO:0000256" key="1">
    <source>
        <dbReference type="SAM" id="MobiDB-lite"/>
    </source>
</evidence>
<organism evidence="3 4">
    <name type="scientific">Phytohabitans aurantiacus</name>
    <dbReference type="NCBI Taxonomy" id="3016789"/>
    <lineage>
        <taxon>Bacteria</taxon>
        <taxon>Bacillati</taxon>
        <taxon>Actinomycetota</taxon>
        <taxon>Actinomycetes</taxon>
        <taxon>Micromonosporales</taxon>
        <taxon>Micromonosporaceae</taxon>
    </lineage>
</organism>
<dbReference type="Proteomes" id="UP001144280">
    <property type="component" value="Unassembled WGS sequence"/>
</dbReference>
<dbReference type="RefSeq" id="WP_281893902.1">
    <property type="nucleotide sequence ID" value="NZ_BSDI01000007.1"/>
</dbReference>
<evidence type="ECO:0000313" key="3">
    <source>
        <dbReference type="EMBL" id="GLH96651.1"/>
    </source>
</evidence>
<gene>
    <name evidence="3" type="ORF">Pa4123_19250</name>
</gene>
<dbReference type="EMBL" id="BSDI01000007">
    <property type="protein sequence ID" value="GLH96651.1"/>
    <property type="molecule type" value="Genomic_DNA"/>
</dbReference>
<protein>
    <recommendedName>
        <fullName evidence="5">Lipoprotein LpqB beta-propeller domain-containing protein</fullName>
    </recommendedName>
</protein>
<keyword evidence="2" id="KW-1133">Transmembrane helix</keyword>
<keyword evidence="2" id="KW-0812">Transmembrane</keyword>
<keyword evidence="4" id="KW-1185">Reference proteome</keyword>
<comment type="caution">
    <text evidence="3">The sequence shown here is derived from an EMBL/GenBank/DDBJ whole genome shotgun (WGS) entry which is preliminary data.</text>
</comment>
<feature type="region of interest" description="Disordered" evidence="1">
    <location>
        <begin position="429"/>
        <end position="450"/>
    </location>
</feature>